<keyword evidence="4" id="KW-1185">Reference proteome</keyword>
<evidence type="ECO:0000313" key="3">
    <source>
        <dbReference type="EMBL" id="PRP85309.1"/>
    </source>
</evidence>
<organism evidence="3 4">
    <name type="scientific">Planoprotostelium fungivorum</name>
    <dbReference type="NCBI Taxonomy" id="1890364"/>
    <lineage>
        <taxon>Eukaryota</taxon>
        <taxon>Amoebozoa</taxon>
        <taxon>Evosea</taxon>
        <taxon>Variosea</taxon>
        <taxon>Cavosteliida</taxon>
        <taxon>Cavosteliaceae</taxon>
        <taxon>Planoprotostelium</taxon>
    </lineage>
</organism>
<proteinExistence type="predicted"/>
<reference evidence="3 4" key="1">
    <citation type="journal article" date="2018" name="Genome Biol. Evol.">
        <title>Multiple Roots of Fruiting Body Formation in Amoebozoa.</title>
        <authorList>
            <person name="Hillmann F."/>
            <person name="Forbes G."/>
            <person name="Novohradska S."/>
            <person name="Ferling I."/>
            <person name="Riege K."/>
            <person name="Groth M."/>
            <person name="Westermann M."/>
            <person name="Marz M."/>
            <person name="Spaller T."/>
            <person name="Winckler T."/>
            <person name="Schaap P."/>
            <person name="Glockner G."/>
        </authorList>
    </citation>
    <scope>NUCLEOTIDE SEQUENCE [LARGE SCALE GENOMIC DNA]</scope>
    <source>
        <strain evidence="3 4">Jena</strain>
    </source>
</reference>
<feature type="region of interest" description="Disordered" evidence="1">
    <location>
        <begin position="1"/>
        <end position="20"/>
    </location>
</feature>
<dbReference type="AlphaFoldDB" id="A0A2P6NMZ4"/>
<dbReference type="GO" id="GO:0008757">
    <property type="term" value="F:S-adenosylmethionine-dependent methyltransferase activity"/>
    <property type="evidence" value="ECO:0007669"/>
    <property type="project" value="InterPro"/>
</dbReference>
<gene>
    <name evidence="3" type="ORF">PROFUN_06911</name>
</gene>
<dbReference type="InterPro" id="IPR029063">
    <property type="entry name" value="SAM-dependent_MTases_sf"/>
</dbReference>
<sequence>MSRENYFSGLPKLQRSNSQGPNICAASRVSHLMLRAITNTGTRLPFRPLKQVRTMSSVRRVEKFSSTWPYTEQDLARYDESDDGQFYSSPRFVTHIDDGCIKTLTQYYGRELPPPNVDSPPSVIDLCSSWISHLPASYSTADQSGKRGANVHGVGMSEPELAANKSLKDFSVRDLNRNPIIPSEDASQDAIICSVSVDYLNRPREIFGEIGRVLKPGSRAHMSFSNRCFPTKVVGRWLQISERERTEMVADYFHFAGCPQKQPGELFDQIEIVTLDDGKRSDPLWVVRAQRR</sequence>
<protein>
    <submittedName>
        <fullName evidence="3">Ubiquinone/menaquinone biosynthesis methyltransferase-like protein</fullName>
    </submittedName>
</protein>
<dbReference type="PANTHER" id="PTHR43036">
    <property type="entry name" value="OSJNBB0011N17.9 PROTEIN"/>
    <property type="match status" value="1"/>
</dbReference>
<comment type="caution">
    <text evidence="3">The sequence shown here is derived from an EMBL/GenBank/DDBJ whole genome shotgun (WGS) entry which is preliminary data.</text>
</comment>
<dbReference type="GO" id="GO:0032259">
    <property type="term" value="P:methylation"/>
    <property type="evidence" value="ECO:0007669"/>
    <property type="project" value="UniProtKB-KW"/>
</dbReference>
<dbReference type="SUPFAM" id="SSF53335">
    <property type="entry name" value="S-adenosyl-L-methionine-dependent methyltransferases"/>
    <property type="match status" value="1"/>
</dbReference>
<dbReference type="OrthoDB" id="2013972at2759"/>
<dbReference type="Proteomes" id="UP000241769">
    <property type="component" value="Unassembled WGS sequence"/>
</dbReference>
<evidence type="ECO:0000313" key="4">
    <source>
        <dbReference type="Proteomes" id="UP000241769"/>
    </source>
</evidence>
<feature type="domain" description="Methyltransferase type 11" evidence="2">
    <location>
        <begin position="146"/>
        <end position="219"/>
    </location>
</feature>
<evidence type="ECO:0000259" key="2">
    <source>
        <dbReference type="Pfam" id="PF08241"/>
    </source>
</evidence>
<dbReference type="PANTHER" id="PTHR43036:SF2">
    <property type="entry name" value="OS04G0481300 PROTEIN"/>
    <property type="match status" value="1"/>
</dbReference>
<keyword evidence="3" id="KW-0808">Transferase</keyword>
<accession>A0A2P6NMZ4</accession>
<name>A0A2P6NMZ4_9EUKA</name>
<evidence type="ECO:0000256" key="1">
    <source>
        <dbReference type="SAM" id="MobiDB-lite"/>
    </source>
</evidence>
<dbReference type="InParanoid" id="A0A2P6NMZ4"/>
<dbReference type="Gene3D" id="3.40.50.150">
    <property type="entry name" value="Vaccinia Virus protein VP39"/>
    <property type="match status" value="1"/>
</dbReference>
<keyword evidence="3" id="KW-0830">Ubiquinone</keyword>
<dbReference type="EMBL" id="MDYQ01000047">
    <property type="protein sequence ID" value="PRP85309.1"/>
    <property type="molecule type" value="Genomic_DNA"/>
</dbReference>
<dbReference type="Pfam" id="PF08241">
    <property type="entry name" value="Methyltransf_11"/>
    <property type="match status" value="1"/>
</dbReference>
<dbReference type="InterPro" id="IPR013216">
    <property type="entry name" value="Methyltransf_11"/>
</dbReference>
<keyword evidence="3" id="KW-0489">Methyltransferase</keyword>